<dbReference type="GO" id="GO:0072583">
    <property type="term" value="P:clathrin-dependent endocytosis"/>
    <property type="evidence" value="ECO:0007669"/>
    <property type="project" value="TreeGrafter"/>
</dbReference>
<protein>
    <submittedName>
        <fullName evidence="5">Uncharacterized protein</fullName>
    </submittedName>
</protein>
<dbReference type="InterPro" id="IPR028565">
    <property type="entry name" value="MHD"/>
</dbReference>
<dbReference type="PANTHER" id="PTHR23065">
    <property type="entry name" value="PROLINE-SERINE-THREONINE PHOSPHATASE INTERACTING PROTEIN 1"/>
    <property type="match status" value="1"/>
</dbReference>
<feature type="compositionally biased region" description="Low complexity" evidence="4">
    <location>
        <begin position="272"/>
        <end position="291"/>
    </location>
</feature>
<evidence type="ECO:0000313" key="5">
    <source>
        <dbReference type="EMBL" id="CAB3996521.1"/>
    </source>
</evidence>
<dbReference type="PANTHER" id="PTHR23065:SF57">
    <property type="entry name" value="GROWTH ARREST-SPECIFIC PROTEIN 7"/>
    <property type="match status" value="1"/>
</dbReference>
<feature type="compositionally biased region" description="Basic and acidic residues" evidence="4">
    <location>
        <begin position="203"/>
        <end position="213"/>
    </location>
</feature>
<comment type="caution">
    <text evidence="5">The sequence shown here is derived from an EMBL/GenBank/DDBJ whole genome shotgun (WGS) entry which is preliminary data.</text>
</comment>
<dbReference type="GO" id="GO:0030136">
    <property type="term" value="C:clathrin-coated vesicle"/>
    <property type="evidence" value="ECO:0007669"/>
    <property type="project" value="TreeGrafter"/>
</dbReference>
<gene>
    <name evidence="5" type="ORF">PACLA_8A001339</name>
</gene>
<feature type="region of interest" description="Disordered" evidence="4">
    <location>
        <begin position="1"/>
        <end position="23"/>
    </location>
</feature>
<feature type="non-terminal residue" evidence="5">
    <location>
        <position position="623"/>
    </location>
</feature>
<evidence type="ECO:0000256" key="2">
    <source>
        <dbReference type="ARBA" id="ARBA00022583"/>
    </source>
</evidence>
<dbReference type="GO" id="GO:0048268">
    <property type="term" value="P:clathrin coat assembly"/>
    <property type="evidence" value="ECO:0007669"/>
    <property type="project" value="TreeGrafter"/>
</dbReference>
<dbReference type="InterPro" id="IPR036168">
    <property type="entry name" value="AP2_Mu_C_sf"/>
</dbReference>
<dbReference type="GO" id="GO:0005886">
    <property type="term" value="C:plasma membrane"/>
    <property type="evidence" value="ECO:0007669"/>
    <property type="project" value="TreeGrafter"/>
</dbReference>
<evidence type="ECO:0000256" key="3">
    <source>
        <dbReference type="ARBA" id="ARBA00023176"/>
    </source>
</evidence>
<name>A0A7D9HYI7_PARCT</name>
<dbReference type="PROSITE" id="PS51072">
    <property type="entry name" value="MHD"/>
    <property type="match status" value="1"/>
</dbReference>
<evidence type="ECO:0000256" key="1">
    <source>
        <dbReference type="ARBA" id="ARBA00004283"/>
    </source>
</evidence>
<evidence type="ECO:0000313" key="6">
    <source>
        <dbReference type="Proteomes" id="UP001152795"/>
    </source>
</evidence>
<organism evidence="5 6">
    <name type="scientific">Paramuricea clavata</name>
    <name type="common">Red gorgonian</name>
    <name type="synonym">Violescent sea-whip</name>
    <dbReference type="NCBI Taxonomy" id="317549"/>
    <lineage>
        <taxon>Eukaryota</taxon>
        <taxon>Metazoa</taxon>
        <taxon>Cnidaria</taxon>
        <taxon>Anthozoa</taxon>
        <taxon>Octocorallia</taxon>
        <taxon>Malacalcyonacea</taxon>
        <taxon>Plexauridae</taxon>
        <taxon>Paramuricea</taxon>
    </lineage>
</organism>
<dbReference type="AlphaFoldDB" id="A0A7D9HYI7"/>
<feature type="region of interest" description="Disordered" evidence="4">
    <location>
        <begin position="169"/>
        <end position="292"/>
    </location>
</feature>
<keyword evidence="3" id="KW-0168">Coated pit</keyword>
<reference evidence="5" key="1">
    <citation type="submission" date="2020-04" db="EMBL/GenBank/DDBJ databases">
        <authorList>
            <person name="Alioto T."/>
            <person name="Alioto T."/>
            <person name="Gomez Garrido J."/>
        </authorList>
    </citation>
    <scope>NUCLEOTIDE SEQUENCE</scope>
    <source>
        <strain evidence="5">A484AB</strain>
    </source>
</reference>
<feature type="compositionally biased region" description="Polar residues" evidence="4">
    <location>
        <begin position="258"/>
        <end position="271"/>
    </location>
</feature>
<keyword evidence="3" id="KW-0472">Membrane</keyword>
<evidence type="ECO:0000256" key="4">
    <source>
        <dbReference type="SAM" id="MobiDB-lite"/>
    </source>
</evidence>
<dbReference type="EMBL" id="CACRXK020002885">
    <property type="protein sequence ID" value="CAB3996521.1"/>
    <property type="molecule type" value="Genomic_DNA"/>
</dbReference>
<dbReference type="Proteomes" id="UP001152795">
    <property type="component" value="Unassembled WGS sequence"/>
</dbReference>
<sequence>MDKSNESSDSDSDDEDEPKKIKITIKPAAEKTTASLDEFRSIQLTLPTPPVWQKKSESTSSDCDFPKTTFLNGSGVQSSHKLSKSQEDLLSIDFSQPTFSSTSAITTSTTTTTTNINSHPNQLANFASLSPLATNSGQVLDLDKLSSGGNDDKPPELAPKKRISMINRNHSNESSPALPPKKSSLPMFGSTGSLTETTSSSVTDKESTSDESRQSPPDSLSFLAPPPSELPRTTSAGSLSIPASRPRPKPRLSAAGNELSSSSLSLKQNFDPTRTYGSPTPTTTTTETASSLSADLHARVSSAAGTADGDDPGGSAKTIWDRINSPSTQRALRGNTSPVVSVRGNGGILQPTMVNASGNQMVKKNEEIIPVAVALVETVNAHFKGKDTSRHSVTGDVTVSFPASAINSLSSSEDPPVLTFAITGSALLESVIPNKSLIMSDEPPGDRDAKYFKFRMPALIAHLKRLAEQGQAPYYNIDILKYQVQHDVLLLPLAVSCYWKCDEKMTDVRLDYQYSPSCLSVASPLNNVSVIVPVNGGVEIMQSKPMAKWSKEHKKALWQIPELSNNSEGQGFSSLRARFDVTEGPSVAQTIAVQFQCNGSTLSKIGFQLNTDMYKLSLVKKKI</sequence>
<comment type="subcellular location">
    <subcellularLocation>
        <location evidence="1">Membrane</location>
        <location evidence="1">Clathrin-coated pit</location>
        <topology evidence="1">Peripheral membrane protein</topology>
        <orientation evidence="1">Cytoplasmic side</orientation>
    </subcellularLocation>
</comment>
<dbReference type="InterPro" id="IPR018808">
    <property type="entry name" value="Muniscin_C"/>
</dbReference>
<feature type="compositionally biased region" description="Low complexity" evidence="4">
    <location>
        <begin position="174"/>
        <end position="202"/>
    </location>
</feature>
<accession>A0A7D9HYI7</accession>
<dbReference type="GO" id="GO:0005905">
    <property type="term" value="C:clathrin-coated pit"/>
    <property type="evidence" value="ECO:0007669"/>
    <property type="project" value="UniProtKB-SubCell"/>
</dbReference>
<dbReference type="SUPFAM" id="SSF49447">
    <property type="entry name" value="Second domain of Mu2 adaptin subunit (ap50) of ap2 adaptor"/>
    <property type="match status" value="1"/>
</dbReference>
<dbReference type="Pfam" id="PF10291">
    <property type="entry name" value="muHD"/>
    <property type="match status" value="1"/>
</dbReference>
<keyword evidence="6" id="KW-1185">Reference proteome</keyword>
<dbReference type="OrthoDB" id="5593455at2759"/>
<keyword evidence="2" id="KW-0254">Endocytosis</keyword>
<dbReference type="GO" id="GO:0048812">
    <property type="term" value="P:neuron projection morphogenesis"/>
    <property type="evidence" value="ECO:0007669"/>
    <property type="project" value="TreeGrafter"/>
</dbReference>
<proteinExistence type="predicted"/>